<feature type="compositionally biased region" description="Low complexity" evidence="1">
    <location>
        <begin position="392"/>
        <end position="417"/>
    </location>
</feature>
<dbReference type="Proteomes" id="UP000780801">
    <property type="component" value="Unassembled WGS sequence"/>
</dbReference>
<evidence type="ECO:0000313" key="3">
    <source>
        <dbReference type="Proteomes" id="UP000780801"/>
    </source>
</evidence>
<comment type="caution">
    <text evidence="2">The sequence shown here is derived from an EMBL/GenBank/DDBJ whole genome shotgun (WGS) entry which is preliminary data.</text>
</comment>
<protein>
    <submittedName>
        <fullName evidence="2">Uncharacterized protein</fullName>
    </submittedName>
</protein>
<gene>
    <name evidence="2" type="ORF">BGW38_005131</name>
</gene>
<dbReference type="EMBL" id="JAABOA010003248">
    <property type="protein sequence ID" value="KAF9578865.1"/>
    <property type="molecule type" value="Genomic_DNA"/>
</dbReference>
<feature type="non-terminal residue" evidence="2">
    <location>
        <position position="468"/>
    </location>
</feature>
<feature type="compositionally biased region" description="Pro residues" evidence="1">
    <location>
        <begin position="459"/>
        <end position="468"/>
    </location>
</feature>
<sequence>STSCGILSGSGSSTPTPSSAPILTSLAGLSANAGVDLTDSGSNGFFRFGPLPDSDRRGCRTPSSRSTRGDDLGLHPPRSIMDGKDQPSLYSYHLQNVSNGNPAVNGHTNNTHTHPAGGSSPSLHYPPPHHHGAVAYAPPPPQPHPHHLPTAPTDLLSPAAATTQPQPFSASLPSPHANSHGHSDLHKAMPTSPLDVYQPPPSSSSSHPQDPLNLTDRHLDSHSPHFQLPHHHAYNHAHAQYQPSPSASSPSYHYTTQQQPQQQPQQQQQQLPPQHYGANGASPAFNQYHGQHADPTAPGSKGTPTISPGPSASPAAMPSGNFVYHPGNYSYIGALSPVHRQSSPTGTFHVPASPSTPTGVPHMASPPSNHPIGVPLAMPPWAATSPVDQGMQPRQVQQQQPQQQQQQQQQQQPQQEQNHALFSHAMHSQHPQQSQQPTRDSVNHAMDAVKEERPSGYHPGPPPSAHSY</sequence>
<feature type="compositionally biased region" description="Polar residues" evidence="1">
    <location>
        <begin position="93"/>
        <end position="113"/>
    </location>
</feature>
<proteinExistence type="predicted"/>
<feature type="non-terminal residue" evidence="2">
    <location>
        <position position="1"/>
    </location>
</feature>
<feature type="compositionally biased region" description="Low complexity" evidence="1">
    <location>
        <begin position="428"/>
        <end position="437"/>
    </location>
</feature>
<dbReference type="AlphaFoldDB" id="A0A9P6FNE2"/>
<feature type="region of interest" description="Disordered" evidence="1">
    <location>
        <begin position="33"/>
        <end position="319"/>
    </location>
</feature>
<dbReference type="OrthoDB" id="2449773at2759"/>
<accession>A0A9P6FNE2</accession>
<reference evidence="2" key="1">
    <citation type="journal article" date="2020" name="Fungal Divers.">
        <title>Resolving the Mortierellaceae phylogeny through synthesis of multi-gene phylogenetics and phylogenomics.</title>
        <authorList>
            <person name="Vandepol N."/>
            <person name="Liber J."/>
            <person name="Desiro A."/>
            <person name="Na H."/>
            <person name="Kennedy M."/>
            <person name="Barry K."/>
            <person name="Grigoriev I.V."/>
            <person name="Miller A.N."/>
            <person name="O'Donnell K."/>
            <person name="Stajich J.E."/>
            <person name="Bonito G."/>
        </authorList>
    </citation>
    <scope>NUCLEOTIDE SEQUENCE</scope>
    <source>
        <strain evidence="2">KOD1015</strain>
    </source>
</reference>
<evidence type="ECO:0000313" key="2">
    <source>
        <dbReference type="EMBL" id="KAF9578865.1"/>
    </source>
</evidence>
<feature type="compositionally biased region" description="Low complexity" evidence="1">
    <location>
        <begin position="308"/>
        <end position="319"/>
    </location>
</feature>
<keyword evidence="3" id="KW-1185">Reference proteome</keyword>
<evidence type="ECO:0000256" key="1">
    <source>
        <dbReference type="SAM" id="MobiDB-lite"/>
    </source>
</evidence>
<feature type="compositionally biased region" description="Low complexity" evidence="1">
    <location>
        <begin position="236"/>
        <end position="274"/>
    </location>
</feature>
<name>A0A9P6FNE2_9FUNG</name>
<feature type="region of interest" description="Disordered" evidence="1">
    <location>
        <begin position="339"/>
        <end position="468"/>
    </location>
</feature>
<feature type="compositionally biased region" description="Polar residues" evidence="1">
    <location>
        <begin position="160"/>
        <end position="172"/>
    </location>
</feature>
<organism evidence="2 3">
    <name type="scientific">Lunasporangiospora selenospora</name>
    <dbReference type="NCBI Taxonomy" id="979761"/>
    <lineage>
        <taxon>Eukaryota</taxon>
        <taxon>Fungi</taxon>
        <taxon>Fungi incertae sedis</taxon>
        <taxon>Mucoromycota</taxon>
        <taxon>Mortierellomycotina</taxon>
        <taxon>Mortierellomycetes</taxon>
        <taxon>Mortierellales</taxon>
        <taxon>Mortierellaceae</taxon>
        <taxon>Lunasporangiospora</taxon>
    </lineage>
</organism>